<dbReference type="RefSeq" id="WP_017751785.1">
    <property type="nucleotide sequence ID" value="NZ_CBXI010000017.1"/>
</dbReference>
<keyword evidence="2" id="KW-0472">Membrane</keyword>
<accession>W6N6Z6</accession>
<dbReference type="PANTHER" id="PTHR21666:SF270">
    <property type="entry name" value="MUREIN HYDROLASE ACTIVATOR ENVC"/>
    <property type="match status" value="1"/>
</dbReference>
<feature type="domain" description="M23ase beta-sheet core" evidence="3">
    <location>
        <begin position="133"/>
        <end position="233"/>
    </location>
</feature>
<dbReference type="OrthoDB" id="9801106at2"/>
<dbReference type="EMBL" id="CBXI010000017">
    <property type="protein sequence ID" value="CDL91084.1"/>
    <property type="molecule type" value="Genomic_DNA"/>
</dbReference>
<dbReference type="PANTHER" id="PTHR21666">
    <property type="entry name" value="PEPTIDASE-RELATED"/>
    <property type="match status" value="1"/>
</dbReference>
<dbReference type="AlphaFoldDB" id="W6N6Z6"/>
<dbReference type="InterPro" id="IPR016047">
    <property type="entry name" value="M23ase_b-sheet_dom"/>
</dbReference>
<keyword evidence="4" id="KW-0378">Hydrolase</keyword>
<evidence type="ECO:0000259" key="3">
    <source>
        <dbReference type="Pfam" id="PF01551"/>
    </source>
</evidence>
<evidence type="ECO:0000313" key="5">
    <source>
        <dbReference type="Proteomes" id="UP000019482"/>
    </source>
</evidence>
<dbReference type="GeneID" id="29419385"/>
<dbReference type="SUPFAM" id="SSF51261">
    <property type="entry name" value="Duplicated hybrid motif"/>
    <property type="match status" value="1"/>
</dbReference>
<sequence length="239" mass="26431">MNKNFIKRPFSFLKKEGFYIILFICLCVAATAAYLTAKNTRNQAEQKNRAAISQSQNKSKDTAKLEDKYDNALQVKKSSKAESRTNANSQKQEPSKGVSNSVSTTFQKPVEGNIARGFSTDPVYWDSTGTYRPNLGYDIQVPIGKPVFAAMTGRVEEVDTNTQDGVQVIINHQNGLKTVYSNLDPNLKVSKGQNISKGQVIGVVGNTSLRSGYEKYGDHLHFAVLKGNSFVDPGKYIKY</sequence>
<dbReference type="Gene3D" id="2.70.70.10">
    <property type="entry name" value="Glucose Permease (Domain IIA)"/>
    <property type="match status" value="1"/>
</dbReference>
<gene>
    <name evidence="4" type="ORF">CTDIVETGP_1154</name>
</gene>
<feature type="compositionally biased region" description="Polar residues" evidence="1">
    <location>
        <begin position="84"/>
        <end position="103"/>
    </location>
</feature>
<protein>
    <submittedName>
        <fullName evidence="4">Stage II sporulation protein related to metaloproteases (SpoIIQ)</fullName>
    </submittedName>
</protein>
<evidence type="ECO:0000313" key="4">
    <source>
        <dbReference type="EMBL" id="CDL91084.1"/>
    </source>
</evidence>
<organism evidence="4 5">
    <name type="scientific">Clostridium tyrobutyricum DIVETGP</name>
    <dbReference type="NCBI Taxonomy" id="1408889"/>
    <lineage>
        <taxon>Bacteria</taxon>
        <taxon>Bacillati</taxon>
        <taxon>Bacillota</taxon>
        <taxon>Clostridia</taxon>
        <taxon>Eubacteriales</taxon>
        <taxon>Clostridiaceae</taxon>
        <taxon>Clostridium</taxon>
    </lineage>
</organism>
<dbReference type="Pfam" id="PF01551">
    <property type="entry name" value="Peptidase_M23"/>
    <property type="match status" value="1"/>
</dbReference>
<dbReference type="InterPro" id="IPR050570">
    <property type="entry name" value="Cell_wall_metabolism_enzyme"/>
</dbReference>
<name>W6N6Z6_CLOTY</name>
<evidence type="ECO:0000256" key="1">
    <source>
        <dbReference type="SAM" id="MobiDB-lite"/>
    </source>
</evidence>
<feature type="transmembrane region" description="Helical" evidence="2">
    <location>
        <begin position="17"/>
        <end position="37"/>
    </location>
</feature>
<feature type="compositionally biased region" description="Basic and acidic residues" evidence="1">
    <location>
        <begin position="58"/>
        <end position="70"/>
    </location>
</feature>
<keyword evidence="2" id="KW-0812">Transmembrane</keyword>
<evidence type="ECO:0000256" key="2">
    <source>
        <dbReference type="SAM" id="Phobius"/>
    </source>
</evidence>
<dbReference type="InterPro" id="IPR011055">
    <property type="entry name" value="Dup_hybrid_motif"/>
</dbReference>
<dbReference type="Proteomes" id="UP000019482">
    <property type="component" value="Unassembled WGS sequence"/>
</dbReference>
<dbReference type="GO" id="GO:0006508">
    <property type="term" value="P:proteolysis"/>
    <property type="evidence" value="ECO:0007669"/>
    <property type="project" value="UniProtKB-KW"/>
</dbReference>
<dbReference type="CDD" id="cd12797">
    <property type="entry name" value="M23_peptidase"/>
    <property type="match status" value="1"/>
</dbReference>
<feature type="compositionally biased region" description="Polar residues" evidence="1">
    <location>
        <begin position="44"/>
        <end position="57"/>
    </location>
</feature>
<keyword evidence="5" id="KW-1185">Reference proteome</keyword>
<feature type="region of interest" description="Disordered" evidence="1">
    <location>
        <begin position="44"/>
        <end position="103"/>
    </location>
</feature>
<keyword evidence="2" id="KW-1133">Transmembrane helix</keyword>
<keyword evidence="4" id="KW-0645">Protease</keyword>
<proteinExistence type="predicted"/>
<dbReference type="GO" id="GO:0004222">
    <property type="term" value="F:metalloendopeptidase activity"/>
    <property type="evidence" value="ECO:0007669"/>
    <property type="project" value="TreeGrafter"/>
</dbReference>
<comment type="caution">
    <text evidence="4">The sequence shown here is derived from an EMBL/GenBank/DDBJ whole genome shotgun (WGS) entry which is preliminary data.</text>
</comment>
<reference evidence="4 5" key="1">
    <citation type="journal article" date="2015" name="Genome Announc.">
        <title>Draft Genome Sequence of Clostridium tyrobutyricum Strain DIVETGP, Isolated from Cow's Milk for Grana Padano Production.</title>
        <authorList>
            <person name="Soggiu A."/>
            <person name="Piras C."/>
            <person name="Gaiarsa S."/>
            <person name="Sassera D."/>
            <person name="Roncada P."/>
            <person name="Bendixen E."/>
            <person name="Brasca M."/>
            <person name="Bonizzi L."/>
        </authorList>
    </citation>
    <scope>NUCLEOTIDE SEQUENCE [LARGE SCALE GENOMIC DNA]</scope>
    <source>
        <strain evidence="4 5">DIVETGP</strain>
    </source>
</reference>